<name>A0A0H2VG69_STAES</name>
<sequence>MNVADIKARLLDLENTFKEKESELTDLDRAIGDGDHGVNMVRGFEHLKEKIDDQSMQALFKSTGMTLMSNVGGASGPLYGFGFIKMASAVNDEIDHDNLKEVLKAFADGIQQRGKVELNEKTMYDVIERAREAVEKNETVDLDKLQSFANETKDMVATKGRASYFNEASKGYIDPGAQSSVYILNAIIGGE</sequence>
<evidence type="ECO:0000256" key="7">
    <source>
        <dbReference type="ARBA" id="ARBA00046577"/>
    </source>
</evidence>
<dbReference type="InterPro" id="IPR004007">
    <property type="entry name" value="DhaL_dom"/>
</dbReference>
<dbReference type="Gene3D" id="1.25.40.340">
    <property type="match status" value="1"/>
</dbReference>
<evidence type="ECO:0000256" key="5">
    <source>
        <dbReference type="ARBA" id="ARBA00022777"/>
    </source>
</evidence>
<dbReference type="SUPFAM" id="SSF101473">
    <property type="entry name" value="DhaL-like"/>
    <property type="match status" value="1"/>
</dbReference>
<dbReference type="EMBL" id="AE015929">
    <property type="protein sequence ID" value="AAO03834.1"/>
    <property type="molecule type" value="Genomic_DNA"/>
</dbReference>
<dbReference type="GO" id="GO:0004371">
    <property type="term" value="F:glycerone kinase activity"/>
    <property type="evidence" value="ECO:0007669"/>
    <property type="project" value="InterPro"/>
</dbReference>
<comment type="function">
    <text evidence="8">ADP-binding subunit of the dihydroxyacetone kinase, which is responsible for the phosphoenolpyruvate (PEP)-dependent phosphorylation of dihydroxyacetone. DhaL-ADP is converted to DhaL-ATP via a phosphoryl group transfer from DhaM and transmits it to dihydroxyacetone binds to DhaK.</text>
</comment>
<feature type="domain" description="DhaL" evidence="10">
    <location>
        <begin position="4"/>
        <end position="189"/>
    </location>
</feature>
<comment type="pathway">
    <text evidence="2">Polyol metabolism; glycerol degradation.</text>
</comment>
<keyword evidence="9" id="KW-0175">Coiled coil</keyword>
<comment type="catalytic activity">
    <reaction evidence="1">
        <text>dihydroxyacetone + phosphoenolpyruvate = dihydroxyacetone phosphate + pyruvate</text>
        <dbReference type="Rhea" id="RHEA:18381"/>
        <dbReference type="ChEBI" id="CHEBI:15361"/>
        <dbReference type="ChEBI" id="CHEBI:16016"/>
        <dbReference type="ChEBI" id="CHEBI:57642"/>
        <dbReference type="ChEBI" id="CHEBI:58702"/>
        <dbReference type="EC" id="2.7.1.121"/>
    </reaction>
</comment>
<evidence type="ECO:0000256" key="9">
    <source>
        <dbReference type="SAM" id="Coils"/>
    </source>
</evidence>
<evidence type="ECO:0000256" key="2">
    <source>
        <dbReference type="ARBA" id="ARBA00004745"/>
    </source>
</evidence>
<dbReference type="NCBIfam" id="TIGR02365">
    <property type="entry name" value="dha_L_ycgS"/>
    <property type="match status" value="1"/>
</dbReference>
<evidence type="ECO:0000313" key="12">
    <source>
        <dbReference type="Proteomes" id="UP000001411"/>
    </source>
</evidence>
<dbReference type="RefSeq" id="WP_001830509.1">
    <property type="nucleotide sequence ID" value="NC_004461.1"/>
</dbReference>
<dbReference type="InterPro" id="IPR012737">
    <property type="entry name" value="DhaK_L_YcgS"/>
</dbReference>
<dbReference type="OrthoDB" id="9800291at2"/>
<gene>
    <name evidence="11" type="ordered locus">SE_0237</name>
</gene>
<dbReference type="EC" id="2.7.1.121" evidence="3"/>
<dbReference type="InterPro" id="IPR036117">
    <property type="entry name" value="DhaL_dom_sf"/>
</dbReference>
<accession>A0A0H2VG69</accession>
<keyword evidence="4" id="KW-0808">Transferase</keyword>
<keyword evidence="5" id="KW-0418">Kinase</keyword>
<organism evidence="11 12">
    <name type="scientific">Staphylococcus epidermidis (strain ATCC 12228 / FDA PCI 1200)</name>
    <dbReference type="NCBI Taxonomy" id="176280"/>
    <lineage>
        <taxon>Bacteria</taxon>
        <taxon>Bacillati</taxon>
        <taxon>Bacillota</taxon>
        <taxon>Bacilli</taxon>
        <taxon>Bacillales</taxon>
        <taxon>Staphylococcaceae</taxon>
        <taxon>Staphylococcus</taxon>
    </lineage>
</organism>
<evidence type="ECO:0000256" key="8">
    <source>
        <dbReference type="ARBA" id="ARBA00055771"/>
    </source>
</evidence>
<feature type="coiled-coil region" evidence="9">
    <location>
        <begin position="3"/>
        <end position="30"/>
    </location>
</feature>
<dbReference type="HOGENOM" id="CLU_066424_5_0_9"/>
<evidence type="ECO:0000256" key="6">
    <source>
        <dbReference type="ARBA" id="ARBA00022798"/>
    </source>
</evidence>
<keyword evidence="6" id="KW-0319">Glycerol metabolism</keyword>
<dbReference type="eggNOG" id="COG1461">
    <property type="taxonomic scope" value="Bacteria"/>
</dbReference>
<proteinExistence type="predicted"/>
<dbReference type="FunFam" id="1.25.40.340:FF:000002">
    <property type="entry name" value="Dihydroxyacetone kinase, L subunit"/>
    <property type="match status" value="1"/>
</dbReference>
<dbReference type="PANTHER" id="PTHR28629">
    <property type="entry name" value="TRIOKINASE/FMN CYCLASE"/>
    <property type="match status" value="1"/>
</dbReference>
<reference evidence="11 12" key="1">
    <citation type="journal article" date="2003" name="Mol. Microbiol.">
        <title>Genome-based analysis of virulence genes in a non-biofilm-forming Staphylococcus epidermidis strain (ATCC 12228).</title>
        <authorList>
            <person name="Zhang Y.Q."/>
            <person name="Ren S.X."/>
            <person name="Li H.L."/>
            <person name="Wang Y.X."/>
            <person name="Fu G."/>
            <person name="Yang J."/>
            <person name="Qin Z.Q."/>
            <person name="Miao Y.G."/>
            <person name="Wang W.Y."/>
            <person name="Chen R.S."/>
            <person name="Shen Y."/>
            <person name="Chen Z."/>
            <person name="Yuan Z.H."/>
            <person name="Zhao G.P."/>
            <person name="Qu D."/>
            <person name="Danchin A."/>
            <person name="Wen Y.M."/>
        </authorList>
    </citation>
    <scope>NUCLEOTIDE SEQUENCE [LARGE SCALE GENOMIC DNA]</scope>
    <source>
        <strain evidence="12">ATCC 12228 / FDA PCI 1200</strain>
    </source>
</reference>
<dbReference type="PANTHER" id="PTHR28629:SF4">
    <property type="entry name" value="TRIOKINASE_FMN CYCLASE"/>
    <property type="match status" value="1"/>
</dbReference>
<dbReference type="PATRIC" id="fig|176280.10.peg.215"/>
<dbReference type="GO" id="GO:0019563">
    <property type="term" value="P:glycerol catabolic process"/>
    <property type="evidence" value="ECO:0007669"/>
    <property type="project" value="TreeGrafter"/>
</dbReference>
<dbReference type="KEGG" id="sep:SE_0237"/>
<dbReference type="SMART" id="SM01120">
    <property type="entry name" value="Dak2"/>
    <property type="match status" value="1"/>
</dbReference>
<dbReference type="AlphaFoldDB" id="A0A0H2VG69"/>
<dbReference type="GeneID" id="50017632"/>
<comment type="subunit">
    <text evidence="7">Homodimer. The dihydroxyacetone kinase complex is composed of a homodimer of DhaM, a homodimer of DhaK and the subunit DhaL.</text>
</comment>
<evidence type="ECO:0000259" key="10">
    <source>
        <dbReference type="PROSITE" id="PS51480"/>
    </source>
</evidence>
<evidence type="ECO:0000256" key="1">
    <source>
        <dbReference type="ARBA" id="ARBA00001113"/>
    </source>
</evidence>
<evidence type="ECO:0000313" key="11">
    <source>
        <dbReference type="EMBL" id="AAO03834.1"/>
    </source>
</evidence>
<dbReference type="GO" id="GO:0005829">
    <property type="term" value="C:cytosol"/>
    <property type="evidence" value="ECO:0007669"/>
    <property type="project" value="TreeGrafter"/>
</dbReference>
<dbReference type="InterPro" id="IPR050861">
    <property type="entry name" value="Dihydroxyacetone_Kinase"/>
</dbReference>
<dbReference type="PROSITE" id="PS51480">
    <property type="entry name" value="DHAL"/>
    <property type="match status" value="1"/>
</dbReference>
<evidence type="ECO:0000256" key="3">
    <source>
        <dbReference type="ARBA" id="ARBA00012095"/>
    </source>
</evidence>
<dbReference type="GO" id="GO:0047324">
    <property type="term" value="F:phosphoenolpyruvate-glycerone phosphotransferase activity"/>
    <property type="evidence" value="ECO:0007669"/>
    <property type="project" value="UniProtKB-EC"/>
</dbReference>
<protein>
    <recommendedName>
        <fullName evidence="3">phosphoenolpyruvate--glycerone phosphotransferase</fullName>
        <ecNumber evidence="3">2.7.1.121</ecNumber>
    </recommendedName>
</protein>
<dbReference type="Proteomes" id="UP000001411">
    <property type="component" value="Chromosome"/>
</dbReference>
<evidence type="ECO:0000256" key="4">
    <source>
        <dbReference type="ARBA" id="ARBA00022679"/>
    </source>
</evidence>
<dbReference type="Pfam" id="PF02734">
    <property type="entry name" value="Dak2"/>
    <property type="match status" value="1"/>
</dbReference>